<reference evidence="14" key="1">
    <citation type="journal article" date="2014" name="Int. J. Syst. Evol. Microbiol.">
        <title>Complete genome sequence of Corynebacterium casei LMG S-19264T (=DSM 44701T), isolated from a smear-ripened cheese.</title>
        <authorList>
            <consortium name="US DOE Joint Genome Institute (JGI-PGF)"/>
            <person name="Walter F."/>
            <person name="Albersmeier A."/>
            <person name="Kalinowski J."/>
            <person name="Ruckert C."/>
        </authorList>
    </citation>
    <scope>NUCLEOTIDE SEQUENCE</scope>
    <source>
        <strain evidence="14">KCTC 32182</strain>
    </source>
</reference>
<evidence type="ECO:0000256" key="6">
    <source>
        <dbReference type="ARBA" id="ARBA00022605"/>
    </source>
</evidence>
<comment type="subcellular location">
    <subcellularLocation>
        <location evidence="1">Cytoplasm</location>
    </subcellularLocation>
</comment>
<keyword evidence="15" id="KW-1185">Reference proteome</keyword>
<dbReference type="GO" id="GO:0000976">
    <property type="term" value="F:transcription cis-regulatory region binding"/>
    <property type="evidence" value="ECO:0007669"/>
    <property type="project" value="TreeGrafter"/>
</dbReference>
<evidence type="ECO:0000256" key="10">
    <source>
        <dbReference type="ARBA" id="ARBA00023163"/>
    </source>
</evidence>
<feature type="domain" description="HTH lysR-type" evidence="13">
    <location>
        <begin position="6"/>
        <end position="64"/>
    </location>
</feature>
<dbReference type="SUPFAM" id="SSF46785">
    <property type="entry name" value="Winged helix' DNA-binding domain"/>
    <property type="match status" value="1"/>
</dbReference>
<dbReference type="GO" id="GO:0009086">
    <property type="term" value="P:methionine biosynthetic process"/>
    <property type="evidence" value="ECO:0007669"/>
    <property type="project" value="UniProtKB-KW"/>
</dbReference>
<evidence type="ECO:0000256" key="4">
    <source>
        <dbReference type="ARBA" id="ARBA00022490"/>
    </source>
</evidence>
<dbReference type="SUPFAM" id="SSF53850">
    <property type="entry name" value="Periplasmic binding protein-like II"/>
    <property type="match status" value="1"/>
</dbReference>
<dbReference type="GO" id="GO:0005737">
    <property type="term" value="C:cytoplasm"/>
    <property type="evidence" value="ECO:0007669"/>
    <property type="project" value="UniProtKB-SubCell"/>
</dbReference>
<dbReference type="Gene3D" id="1.10.10.10">
    <property type="entry name" value="Winged helix-like DNA-binding domain superfamily/Winged helix DNA-binding domain"/>
    <property type="match status" value="1"/>
</dbReference>
<dbReference type="PANTHER" id="PTHR30126">
    <property type="entry name" value="HTH-TYPE TRANSCRIPTIONAL REGULATOR"/>
    <property type="match status" value="1"/>
</dbReference>
<dbReference type="RefSeq" id="WP_189530947.1">
    <property type="nucleotide sequence ID" value="NZ_BMYX01000002.1"/>
</dbReference>
<dbReference type="GO" id="GO:0003700">
    <property type="term" value="F:DNA-binding transcription factor activity"/>
    <property type="evidence" value="ECO:0007669"/>
    <property type="project" value="InterPro"/>
</dbReference>
<evidence type="ECO:0000256" key="9">
    <source>
        <dbReference type="ARBA" id="ARBA00023159"/>
    </source>
</evidence>
<evidence type="ECO:0000256" key="5">
    <source>
        <dbReference type="ARBA" id="ARBA00022491"/>
    </source>
</evidence>
<proteinExistence type="inferred from homology"/>
<protein>
    <recommendedName>
        <fullName evidence="3">HTH-type transcriptional regulator MetR</fullName>
    </recommendedName>
</protein>
<evidence type="ECO:0000256" key="12">
    <source>
        <dbReference type="SAM" id="Coils"/>
    </source>
</evidence>
<keyword evidence="5" id="KW-0678">Repressor</keyword>
<dbReference type="PROSITE" id="PS50931">
    <property type="entry name" value="HTH_LYSR"/>
    <property type="match status" value="1"/>
</dbReference>
<evidence type="ECO:0000256" key="1">
    <source>
        <dbReference type="ARBA" id="ARBA00004496"/>
    </source>
</evidence>
<dbReference type="Pfam" id="PF00126">
    <property type="entry name" value="HTH_1"/>
    <property type="match status" value="1"/>
</dbReference>
<comment type="caution">
    <text evidence="14">The sequence shown here is derived from an EMBL/GenBank/DDBJ whole genome shotgun (WGS) entry which is preliminary data.</text>
</comment>
<feature type="coiled-coil region" evidence="12">
    <location>
        <begin position="66"/>
        <end position="93"/>
    </location>
</feature>
<comment type="similarity">
    <text evidence="2">Belongs to the LysR transcriptional regulatory family.</text>
</comment>
<keyword evidence="12" id="KW-0175">Coiled coil</keyword>
<dbReference type="EMBL" id="BMYX01000002">
    <property type="protein sequence ID" value="GGY05931.1"/>
    <property type="molecule type" value="Genomic_DNA"/>
</dbReference>
<gene>
    <name evidence="14" type="ORF">GCM10011289_05430</name>
</gene>
<keyword evidence="6" id="KW-0028">Amino-acid biosynthesis</keyword>
<evidence type="ECO:0000313" key="14">
    <source>
        <dbReference type="EMBL" id="GGY05931.1"/>
    </source>
</evidence>
<dbReference type="PRINTS" id="PR00039">
    <property type="entry name" value="HTHLYSR"/>
</dbReference>
<evidence type="ECO:0000313" key="15">
    <source>
        <dbReference type="Proteomes" id="UP000645257"/>
    </source>
</evidence>
<dbReference type="PANTHER" id="PTHR30126:SF25">
    <property type="entry name" value="HTH-TYPE TRANSCRIPTIONAL REGULATOR METR"/>
    <property type="match status" value="1"/>
</dbReference>
<evidence type="ECO:0000256" key="3">
    <source>
        <dbReference type="ARBA" id="ARBA00019365"/>
    </source>
</evidence>
<dbReference type="InterPro" id="IPR000847">
    <property type="entry name" value="LysR_HTH_N"/>
</dbReference>
<keyword evidence="11" id="KW-0486">Methionine biosynthesis</keyword>
<evidence type="ECO:0000256" key="2">
    <source>
        <dbReference type="ARBA" id="ARBA00009437"/>
    </source>
</evidence>
<keyword evidence="4" id="KW-0963">Cytoplasm</keyword>
<dbReference type="InterPro" id="IPR036388">
    <property type="entry name" value="WH-like_DNA-bd_sf"/>
</dbReference>
<evidence type="ECO:0000256" key="8">
    <source>
        <dbReference type="ARBA" id="ARBA00023125"/>
    </source>
</evidence>
<evidence type="ECO:0000259" key="13">
    <source>
        <dbReference type="PROSITE" id="PS50931"/>
    </source>
</evidence>
<dbReference type="InterPro" id="IPR005119">
    <property type="entry name" value="LysR_subst-bd"/>
</dbReference>
<keyword evidence="7" id="KW-0805">Transcription regulation</keyword>
<dbReference type="InterPro" id="IPR037406">
    <property type="entry name" value="MetR_PBP2"/>
</dbReference>
<dbReference type="Pfam" id="PF03466">
    <property type="entry name" value="LysR_substrate"/>
    <property type="match status" value="1"/>
</dbReference>
<dbReference type="Proteomes" id="UP000645257">
    <property type="component" value="Unassembled WGS sequence"/>
</dbReference>
<dbReference type="CDD" id="cd08441">
    <property type="entry name" value="PBP2_MetR"/>
    <property type="match status" value="1"/>
</dbReference>
<dbReference type="Gene3D" id="3.40.190.10">
    <property type="entry name" value="Periplasmic binding protein-like II"/>
    <property type="match status" value="2"/>
</dbReference>
<name>A0A918U7R3_9NEIS</name>
<keyword evidence="8" id="KW-0238">DNA-binding</keyword>
<reference evidence="14" key="2">
    <citation type="submission" date="2020-09" db="EMBL/GenBank/DDBJ databases">
        <authorList>
            <person name="Sun Q."/>
            <person name="Kim S."/>
        </authorList>
    </citation>
    <scope>NUCLEOTIDE SEQUENCE</scope>
    <source>
        <strain evidence="14">KCTC 32182</strain>
    </source>
</reference>
<sequence length="306" mass="34141">MSRSPLERRHWHTLSAIARTGSLTDAARELFLTQSALSHQVRALESSYGVTLFERRRGRGLTPTAAERLIRLAADIEARIAEAERDLARMKEGEAGELRVAVECHTCYDWLMPSMDVFRPLWPGVDLDIVSGFQADPVGLLLSGRADLAIVSDAEEEPAVRYFPLFSHEMVGIAARDHPLAREPEWSAESFRDTTLITYPVPDSMLDLVRRVLRPAGVDPQRRTAELTVAIIQLVASRRGVAVLPYWAVEPYLRKEYVVARPIAGGLNASLCAAVRCEDESRPYLADFIGILRKTSRDTLPGIRLL</sequence>
<keyword evidence="9" id="KW-0010">Activator</keyword>
<organism evidence="14 15">
    <name type="scientific">Paludibacterium paludis</name>
    <dbReference type="NCBI Taxonomy" id="1225769"/>
    <lineage>
        <taxon>Bacteria</taxon>
        <taxon>Pseudomonadati</taxon>
        <taxon>Pseudomonadota</taxon>
        <taxon>Betaproteobacteria</taxon>
        <taxon>Neisseriales</taxon>
        <taxon>Chromobacteriaceae</taxon>
        <taxon>Paludibacterium</taxon>
    </lineage>
</organism>
<dbReference type="AlphaFoldDB" id="A0A918U7R3"/>
<evidence type="ECO:0000256" key="7">
    <source>
        <dbReference type="ARBA" id="ARBA00023015"/>
    </source>
</evidence>
<accession>A0A918U7R3</accession>
<evidence type="ECO:0000256" key="11">
    <source>
        <dbReference type="ARBA" id="ARBA00023167"/>
    </source>
</evidence>
<keyword evidence="10" id="KW-0804">Transcription</keyword>
<dbReference type="InterPro" id="IPR036390">
    <property type="entry name" value="WH_DNA-bd_sf"/>
</dbReference>